<dbReference type="PIRSF" id="PIRSF003097">
    <property type="entry name" value="FtsX"/>
    <property type="match status" value="1"/>
</dbReference>
<evidence type="ECO:0000256" key="6">
    <source>
        <dbReference type="ARBA" id="ARBA00022692"/>
    </source>
</evidence>
<dbReference type="EMBL" id="FNCQ01000018">
    <property type="protein sequence ID" value="SDH16506.1"/>
    <property type="molecule type" value="Genomic_DNA"/>
</dbReference>
<dbReference type="STRING" id="645274.SAMN04487901_11863"/>
<keyword evidence="4 10" id="KW-1003">Cell membrane</keyword>
<dbReference type="Pfam" id="PF02687">
    <property type="entry name" value="FtsX"/>
    <property type="match status" value="1"/>
</dbReference>
<feature type="domain" description="FtsX extracellular" evidence="13">
    <location>
        <begin position="51"/>
        <end position="143"/>
    </location>
</feature>
<evidence type="ECO:0000256" key="7">
    <source>
        <dbReference type="ARBA" id="ARBA00022989"/>
    </source>
</evidence>
<dbReference type="InterPro" id="IPR040690">
    <property type="entry name" value="FtsX_ECD"/>
</dbReference>
<evidence type="ECO:0000256" key="3">
    <source>
        <dbReference type="ARBA" id="ARBA00021907"/>
    </source>
</evidence>
<evidence type="ECO:0000313" key="15">
    <source>
        <dbReference type="Proteomes" id="UP000198779"/>
    </source>
</evidence>
<keyword evidence="6 11" id="KW-0812">Transmembrane</keyword>
<evidence type="ECO:0000256" key="8">
    <source>
        <dbReference type="ARBA" id="ARBA00023136"/>
    </source>
</evidence>
<dbReference type="GO" id="GO:0051301">
    <property type="term" value="P:cell division"/>
    <property type="evidence" value="ECO:0007669"/>
    <property type="project" value="UniProtKB-KW"/>
</dbReference>
<sequence>MRKSRNLEKRRHGLQMVTLCISTTMVLTLLGLVMLSVLTAHNLQKNLRENVEISVILGDTIAKEDGVALGKIIQKKPYAHQVTFISSEEALKMAKEEMGIDPTEFTGSNPFSPELTVTMEAEYANTDSLSVIVKRLLKDRRVVDVAYTKDEIDGMNRILEPVSIALLGLSVLLIFICYTLISNSIQLSIYSRRFLIHTMKLVGASWGFIRRPFLKQAVVVGVISALLTCSLLGGIIYMLMPFMPHVEEIMTWRELAITAAAVFVFGFVITVFCTLLSVNKFLRMTAGELYKI</sequence>
<name>A0A1G8A6M3_9BACT</name>
<keyword evidence="7 11" id="KW-1133">Transmembrane helix</keyword>
<evidence type="ECO:0000256" key="10">
    <source>
        <dbReference type="PIRNR" id="PIRNR003097"/>
    </source>
</evidence>
<keyword evidence="15" id="KW-1185">Reference proteome</keyword>
<dbReference type="AlphaFoldDB" id="A0A1G8A6M3"/>
<evidence type="ECO:0000256" key="11">
    <source>
        <dbReference type="SAM" id="Phobius"/>
    </source>
</evidence>
<keyword evidence="5 10" id="KW-0132">Cell division</keyword>
<dbReference type="PANTHER" id="PTHR47755">
    <property type="entry name" value="CELL DIVISION PROTEIN FTSX"/>
    <property type="match status" value="1"/>
</dbReference>
<dbReference type="RefSeq" id="WP_091818900.1">
    <property type="nucleotide sequence ID" value="NZ_CP091791.1"/>
</dbReference>
<evidence type="ECO:0000259" key="13">
    <source>
        <dbReference type="Pfam" id="PF18075"/>
    </source>
</evidence>
<gene>
    <name evidence="14" type="ORF">SAMN04487901_11863</name>
</gene>
<comment type="similarity">
    <text evidence="2 10">Belongs to the ABC-4 integral membrane protein family. FtsX subfamily.</text>
</comment>
<evidence type="ECO:0000256" key="4">
    <source>
        <dbReference type="ARBA" id="ARBA00022475"/>
    </source>
</evidence>
<dbReference type="Gene3D" id="3.30.70.3040">
    <property type="match status" value="1"/>
</dbReference>
<dbReference type="InterPro" id="IPR004513">
    <property type="entry name" value="FtsX"/>
</dbReference>
<dbReference type="Proteomes" id="UP000198779">
    <property type="component" value="Unassembled WGS sequence"/>
</dbReference>
<keyword evidence="9 10" id="KW-0131">Cell cycle</keyword>
<dbReference type="InterPro" id="IPR003838">
    <property type="entry name" value="ABC3_permease_C"/>
</dbReference>
<organism evidence="14 15">
    <name type="scientific">Prevotella communis</name>
    <dbReference type="NCBI Taxonomy" id="2913614"/>
    <lineage>
        <taxon>Bacteria</taxon>
        <taxon>Pseudomonadati</taxon>
        <taxon>Bacteroidota</taxon>
        <taxon>Bacteroidia</taxon>
        <taxon>Bacteroidales</taxon>
        <taxon>Prevotellaceae</taxon>
        <taxon>Prevotella</taxon>
    </lineage>
</organism>
<protein>
    <recommendedName>
        <fullName evidence="3 10">Cell division protein FtsX</fullName>
    </recommendedName>
</protein>
<evidence type="ECO:0000256" key="1">
    <source>
        <dbReference type="ARBA" id="ARBA00004651"/>
    </source>
</evidence>
<accession>A0A1G8A6M3</accession>
<feature type="transmembrane region" description="Helical" evidence="11">
    <location>
        <begin position="255"/>
        <end position="278"/>
    </location>
</feature>
<proteinExistence type="inferred from homology"/>
<evidence type="ECO:0000256" key="5">
    <source>
        <dbReference type="ARBA" id="ARBA00022618"/>
    </source>
</evidence>
<feature type="domain" description="ABC3 transporter permease C-terminal" evidence="12">
    <location>
        <begin position="169"/>
        <end position="285"/>
    </location>
</feature>
<comment type="subcellular location">
    <subcellularLocation>
        <location evidence="1">Cell membrane</location>
        <topology evidence="1">Multi-pass membrane protein</topology>
    </subcellularLocation>
</comment>
<dbReference type="PANTHER" id="PTHR47755:SF1">
    <property type="entry name" value="CELL DIVISION PROTEIN FTSX"/>
    <property type="match status" value="1"/>
</dbReference>
<reference evidence="15" key="1">
    <citation type="submission" date="2016-10" db="EMBL/GenBank/DDBJ databases">
        <authorList>
            <person name="Varghese N."/>
            <person name="Submissions S."/>
        </authorList>
    </citation>
    <scope>NUCLEOTIDE SEQUENCE [LARGE SCALE GENOMIC DNA]</scope>
    <source>
        <strain evidence="15">BP1-148</strain>
    </source>
</reference>
<feature type="transmembrane region" description="Helical" evidence="11">
    <location>
        <begin position="217"/>
        <end position="243"/>
    </location>
</feature>
<evidence type="ECO:0000259" key="12">
    <source>
        <dbReference type="Pfam" id="PF02687"/>
    </source>
</evidence>
<dbReference type="GO" id="GO:0005886">
    <property type="term" value="C:plasma membrane"/>
    <property type="evidence" value="ECO:0007669"/>
    <property type="project" value="UniProtKB-SubCell"/>
</dbReference>
<evidence type="ECO:0000256" key="9">
    <source>
        <dbReference type="ARBA" id="ARBA00023306"/>
    </source>
</evidence>
<evidence type="ECO:0000256" key="2">
    <source>
        <dbReference type="ARBA" id="ARBA00007379"/>
    </source>
</evidence>
<dbReference type="Pfam" id="PF18075">
    <property type="entry name" value="FtsX_ECD"/>
    <property type="match status" value="1"/>
</dbReference>
<evidence type="ECO:0000313" key="14">
    <source>
        <dbReference type="EMBL" id="SDH16506.1"/>
    </source>
</evidence>
<keyword evidence="8 10" id="KW-0472">Membrane</keyword>
<feature type="transmembrane region" description="Helical" evidence="11">
    <location>
        <begin position="12"/>
        <end position="38"/>
    </location>
</feature>
<feature type="transmembrane region" description="Helical" evidence="11">
    <location>
        <begin position="164"/>
        <end position="190"/>
    </location>
</feature>